<organism evidence="1 2">
    <name type="scientific">Klebsiella aerogenes</name>
    <name type="common">Enterobacter aerogenes</name>
    <dbReference type="NCBI Taxonomy" id="548"/>
    <lineage>
        <taxon>Bacteria</taxon>
        <taxon>Pseudomonadati</taxon>
        <taxon>Pseudomonadota</taxon>
        <taxon>Gammaproteobacteria</taxon>
        <taxon>Enterobacterales</taxon>
        <taxon>Enterobacteriaceae</taxon>
        <taxon>Klebsiella/Raoultella group</taxon>
        <taxon>Klebsiella</taxon>
    </lineage>
</organism>
<dbReference type="Pfam" id="PF05591">
    <property type="entry name" value="T6SS_VipA"/>
    <property type="match status" value="1"/>
</dbReference>
<accession>A0AAP9U7U1</accession>
<keyword evidence="1" id="KW-0614">Plasmid</keyword>
<proteinExistence type="predicted"/>
<dbReference type="RefSeq" id="WP_182015634.1">
    <property type="nucleotide sequence ID" value="NZ_CP055905.1"/>
</dbReference>
<reference evidence="2" key="1">
    <citation type="submission" date="2020-06" db="EMBL/GenBank/DDBJ databases">
        <title>REHAB project genomes.</title>
        <authorList>
            <person name="Shaw L.P."/>
        </authorList>
    </citation>
    <scope>NUCLEOTIDE SEQUENCE [LARGE SCALE GENOMIC DNA]</scope>
    <source>
        <strain evidence="2">RHBSTW-00938</strain>
        <plasmid evidence="2">prhbstw-00938_2</plasmid>
    </source>
</reference>
<sequence>MSESFQIEIQNACINISLSLRDIKGFEPEKSAHQIIQLEAIPAMRNLLRDFKSNLLDSVTFCKTLEKRLKTPSLSDNLHSDLNTLAPTLKYQMKVCPQGR</sequence>
<geneLocation type="plasmid" evidence="2">
    <name>prhbstw-00938_2</name>
</geneLocation>
<dbReference type="Proteomes" id="UP000514462">
    <property type="component" value="Plasmid pRHBSTW-00938_2"/>
</dbReference>
<name>A0AAP9U7U1_KLEAE</name>
<dbReference type="AlphaFoldDB" id="A0AAP9U7U1"/>
<gene>
    <name evidence="1" type="ORF">HV331_25400</name>
</gene>
<dbReference type="EMBL" id="CP055905">
    <property type="protein sequence ID" value="QMR42861.1"/>
    <property type="molecule type" value="Genomic_DNA"/>
</dbReference>
<dbReference type="InterPro" id="IPR008312">
    <property type="entry name" value="T6SS_TssB1"/>
</dbReference>
<evidence type="ECO:0000313" key="1">
    <source>
        <dbReference type="EMBL" id="QMR42861.1"/>
    </source>
</evidence>
<protein>
    <submittedName>
        <fullName evidence="1">Type VI secretion system contractile sheath small subunit</fullName>
    </submittedName>
</protein>
<evidence type="ECO:0000313" key="2">
    <source>
        <dbReference type="Proteomes" id="UP000514462"/>
    </source>
</evidence>